<accession>A0A0D8J383</accession>
<comment type="caution">
    <text evidence="1">The sequence shown here is derived from an EMBL/GenBank/DDBJ whole genome shotgun (WGS) entry which is preliminary data.</text>
</comment>
<evidence type="ECO:0000313" key="2">
    <source>
        <dbReference type="Proteomes" id="UP000032483"/>
    </source>
</evidence>
<dbReference type="EMBL" id="JXXK01000002">
    <property type="protein sequence ID" value="KJF41204.1"/>
    <property type="molecule type" value="Genomic_DNA"/>
</dbReference>
<sequence>MSEQKKWEDSFTRTMNLEMNSVTARADFLIPVDKSLEPFYSVDDIIMIQSQPDVFEGEQGMFLIDGKPFVKIRRKDHLESLQPHIPPVPLGPNVVCKGKVIGVVAPEWIESELKPLSTSGDEK</sequence>
<dbReference type="RefSeq" id="WP_050004522.1">
    <property type="nucleotide sequence ID" value="NZ_JXXK01000002.1"/>
</dbReference>
<evidence type="ECO:0008006" key="3">
    <source>
        <dbReference type="Google" id="ProtNLM"/>
    </source>
</evidence>
<organism evidence="1 2">
    <name type="scientific">Ruthenibacterium lactatiformans</name>
    <dbReference type="NCBI Taxonomy" id="1550024"/>
    <lineage>
        <taxon>Bacteria</taxon>
        <taxon>Bacillati</taxon>
        <taxon>Bacillota</taxon>
        <taxon>Clostridia</taxon>
        <taxon>Eubacteriales</taxon>
        <taxon>Oscillospiraceae</taxon>
        <taxon>Ruthenibacterium</taxon>
    </lineage>
</organism>
<protein>
    <recommendedName>
        <fullName evidence="3">Peptidase S24/S26A/S26B/S26C domain-containing protein</fullName>
    </recommendedName>
</protein>
<dbReference type="AlphaFoldDB" id="A0A0D8J383"/>
<dbReference type="Proteomes" id="UP000032483">
    <property type="component" value="Unassembled WGS sequence"/>
</dbReference>
<gene>
    <name evidence="1" type="ORF">TQ39_03115</name>
</gene>
<name>A0A0D8J383_9FIRM</name>
<proteinExistence type="predicted"/>
<reference evidence="1" key="1">
    <citation type="submission" date="2015-02" db="EMBL/GenBank/DDBJ databases">
        <title>A novel member of the family Ruminococcaceae isolated from human feces.</title>
        <authorList>
            <person name="Shkoporov A.N."/>
            <person name="Chaplin A.V."/>
            <person name="Motuzova O.V."/>
            <person name="Kafarskaia L.I."/>
            <person name="Khokhlova E.V."/>
            <person name="Efimov B.A."/>
        </authorList>
    </citation>
    <scope>NUCLEOTIDE SEQUENCE [LARGE SCALE GENOMIC DNA]</scope>
    <source>
        <strain evidence="1">585-1</strain>
    </source>
</reference>
<dbReference type="InterPro" id="IPR036286">
    <property type="entry name" value="LexA/Signal_pep-like_sf"/>
</dbReference>
<evidence type="ECO:0000313" key="1">
    <source>
        <dbReference type="EMBL" id="KJF41204.1"/>
    </source>
</evidence>
<keyword evidence="2" id="KW-1185">Reference proteome</keyword>
<dbReference type="SUPFAM" id="SSF51306">
    <property type="entry name" value="LexA/Signal peptidase"/>
    <property type="match status" value="1"/>
</dbReference>
<dbReference type="Gene3D" id="2.10.109.10">
    <property type="entry name" value="Umud Fragment, subunit A"/>
    <property type="match status" value="1"/>
</dbReference>
<dbReference type="GeneID" id="42855627"/>